<keyword evidence="1" id="KW-0732">Signal</keyword>
<dbReference type="EMBL" id="JAVRRG010000093">
    <property type="protein sequence ID" value="KAK5087312.1"/>
    <property type="molecule type" value="Genomic_DNA"/>
</dbReference>
<feature type="signal peptide" evidence="1">
    <location>
        <begin position="1"/>
        <end position="22"/>
    </location>
</feature>
<dbReference type="Proteomes" id="UP001345013">
    <property type="component" value="Unassembled WGS sequence"/>
</dbReference>
<evidence type="ECO:0000313" key="3">
    <source>
        <dbReference type="Proteomes" id="UP001345013"/>
    </source>
</evidence>
<accession>A0ABR0K4R8</accession>
<keyword evidence="3" id="KW-1185">Reference proteome</keyword>
<evidence type="ECO:0000313" key="2">
    <source>
        <dbReference type="EMBL" id="KAK5087312.1"/>
    </source>
</evidence>
<sequence length="139" mass="14803">MHTPSLLFLLTSAAALLPLALAEAPAGLKFCFNGKDDDASCINTQITQPLFNGKCKRPPVMNAPGQKIFISKVTILDNANEPSTVECQLYSDISCLVKPDNKYQECAQRSWSTGACEVVADAAAGTGGLPLGSYSCYRL</sequence>
<comment type="caution">
    <text evidence="2">The sequence shown here is derived from an EMBL/GenBank/DDBJ whole genome shotgun (WGS) entry which is preliminary data.</text>
</comment>
<proteinExistence type="predicted"/>
<evidence type="ECO:0000256" key="1">
    <source>
        <dbReference type="SAM" id="SignalP"/>
    </source>
</evidence>
<name>A0ABR0K4R8_9EURO</name>
<organism evidence="2 3">
    <name type="scientific">Lithohypha guttulata</name>
    <dbReference type="NCBI Taxonomy" id="1690604"/>
    <lineage>
        <taxon>Eukaryota</taxon>
        <taxon>Fungi</taxon>
        <taxon>Dikarya</taxon>
        <taxon>Ascomycota</taxon>
        <taxon>Pezizomycotina</taxon>
        <taxon>Eurotiomycetes</taxon>
        <taxon>Chaetothyriomycetidae</taxon>
        <taxon>Chaetothyriales</taxon>
        <taxon>Trichomeriaceae</taxon>
        <taxon>Lithohypha</taxon>
    </lineage>
</organism>
<protein>
    <submittedName>
        <fullName evidence="2">Uncharacterized protein</fullName>
    </submittedName>
</protein>
<gene>
    <name evidence="2" type="ORF">LTR24_006839</name>
</gene>
<feature type="chain" id="PRO_5045279169" evidence="1">
    <location>
        <begin position="23"/>
        <end position="139"/>
    </location>
</feature>
<reference evidence="2 3" key="1">
    <citation type="submission" date="2023-08" db="EMBL/GenBank/DDBJ databases">
        <title>Black Yeasts Isolated from many extreme environments.</title>
        <authorList>
            <person name="Coleine C."/>
            <person name="Stajich J.E."/>
            <person name="Selbmann L."/>
        </authorList>
    </citation>
    <scope>NUCLEOTIDE SEQUENCE [LARGE SCALE GENOMIC DNA]</scope>
    <source>
        <strain evidence="2 3">CCFEE 5885</strain>
    </source>
</reference>